<dbReference type="Pfam" id="PF00582">
    <property type="entry name" value="Usp"/>
    <property type="match status" value="2"/>
</dbReference>
<evidence type="ECO:0000256" key="1">
    <source>
        <dbReference type="ARBA" id="ARBA00008791"/>
    </source>
</evidence>
<dbReference type="AlphaFoldDB" id="A0A1H6EX67"/>
<keyword evidence="4" id="KW-1185">Reference proteome</keyword>
<dbReference type="PANTHER" id="PTHR46553">
    <property type="entry name" value="ADENINE NUCLEOTIDE ALPHA HYDROLASES-LIKE SUPERFAMILY PROTEIN"/>
    <property type="match status" value="1"/>
</dbReference>
<proteinExistence type="inferred from homology"/>
<dbReference type="PRINTS" id="PR01438">
    <property type="entry name" value="UNVRSLSTRESS"/>
</dbReference>
<dbReference type="InterPro" id="IPR006015">
    <property type="entry name" value="Universal_stress_UspA"/>
</dbReference>
<sequence>MIVVGVDGSVPARAAVDWAAGDAVRMHQPLLLVHAVDRSPYQISKFPGPARPDTLLRASQKVLLEAVALVHERQPTVEVTTQVVEGSPAMVLRDQGRTATELLVGSRGRGGIAAALLGSVSEHVAGQAGCPVVVVHGDSRPRFGEVVVGVDDSPESRPALAYAFEQAALRGSTLRALHTWQPPVRAFATELPHEMDEARTARQRAVADWLETFQMEYPQVTVIEDVRCGRAVEALTQASRHADLLVVGTHGRGTVGSALLGSVSRGVLHHAQCTVAVVRGS</sequence>
<dbReference type="InterPro" id="IPR006016">
    <property type="entry name" value="UspA"/>
</dbReference>
<evidence type="ECO:0000313" key="3">
    <source>
        <dbReference type="EMBL" id="SEH02458.1"/>
    </source>
</evidence>
<evidence type="ECO:0000313" key="4">
    <source>
        <dbReference type="Proteomes" id="UP000236732"/>
    </source>
</evidence>
<name>A0A1H6EX67_9ACTN</name>
<organism evidence="3 4">
    <name type="scientific">Nonomuraea solani</name>
    <dbReference type="NCBI Taxonomy" id="1144553"/>
    <lineage>
        <taxon>Bacteria</taxon>
        <taxon>Bacillati</taxon>
        <taxon>Actinomycetota</taxon>
        <taxon>Actinomycetes</taxon>
        <taxon>Streptosporangiales</taxon>
        <taxon>Streptosporangiaceae</taxon>
        <taxon>Nonomuraea</taxon>
    </lineage>
</organism>
<dbReference type="RefSeq" id="WP_103963492.1">
    <property type="nucleotide sequence ID" value="NZ_FNVT01000026.1"/>
</dbReference>
<protein>
    <submittedName>
        <fullName evidence="3">Nucleotide-binding universal stress protein, UspA family</fullName>
    </submittedName>
</protein>
<dbReference type="OrthoDB" id="9816117at2"/>
<dbReference type="Gene3D" id="3.40.50.620">
    <property type="entry name" value="HUPs"/>
    <property type="match status" value="2"/>
</dbReference>
<dbReference type="SUPFAM" id="SSF52402">
    <property type="entry name" value="Adenine nucleotide alpha hydrolases-like"/>
    <property type="match status" value="2"/>
</dbReference>
<dbReference type="InterPro" id="IPR014729">
    <property type="entry name" value="Rossmann-like_a/b/a_fold"/>
</dbReference>
<accession>A0A1H6EX67</accession>
<dbReference type="EMBL" id="FNVT01000026">
    <property type="protein sequence ID" value="SEH02458.1"/>
    <property type="molecule type" value="Genomic_DNA"/>
</dbReference>
<gene>
    <name evidence="3" type="ORF">SAMN05444920_126116</name>
</gene>
<dbReference type="PANTHER" id="PTHR46553:SF3">
    <property type="entry name" value="ADENINE NUCLEOTIDE ALPHA HYDROLASES-LIKE SUPERFAMILY PROTEIN"/>
    <property type="match status" value="1"/>
</dbReference>
<feature type="domain" description="UspA" evidence="2">
    <location>
        <begin position="2"/>
        <end position="136"/>
    </location>
</feature>
<comment type="similarity">
    <text evidence="1">Belongs to the universal stress protein A family.</text>
</comment>
<dbReference type="Proteomes" id="UP000236732">
    <property type="component" value="Unassembled WGS sequence"/>
</dbReference>
<feature type="domain" description="UspA" evidence="2">
    <location>
        <begin position="145"/>
        <end position="279"/>
    </location>
</feature>
<reference evidence="3 4" key="1">
    <citation type="submission" date="2016-10" db="EMBL/GenBank/DDBJ databases">
        <authorList>
            <person name="de Groot N.N."/>
        </authorList>
    </citation>
    <scope>NUCLEOTIDE SEQUENCE [LARGE SCALE GENOMIC DNA]</scope>
    <source>
        <strain evidence="3 4">CGMCC 4.7037</strain>
    </source>
</reference>
<evidence type="ECO:0000259" key="2">
    <source>
        <dbReference type="Pfam" id="PF00582"/>
    </source>
</evidence>